<sequence length="73" mass="8229">MFERATPLFLTLFQVILATTLPLELWVQPFRLSNDPSIMKPDARLVLVRRQGLLSGTPPHRPLSCGRDGRSIS</sequence>
<dbReference type="EMBL" id="PGOL01009143">
    <property type="protein sequence ID" value="PKI31197.1"/>
    <property type="molecule type" value="Genomic_DNA"/>
</dbReference>
<evidence type="ECO:0000313" key="1">
    <source>
        <dbReference type="EMBL" id="PKI31197.1"/>
    </source>
</evidence>
<protein>
    <submittedName>
        <fullName evidence="1">Uncharacterized protein</fullName>
    </submittedName>
</protein>
<dbReference type="Proteomes" id="UP000233551">
    <property type="component" value="Unassembled WGS sequence"/>
</dbReference>
<evidence type="ECO:0000313" key="2">
    <source>
        <dbReference type="Proteomes" id="UP000233551"/>
    </source>
</evidence>
<keyword evidence="2" id="KW-1185">Reference proteome</keyword>
<accession>A0A2I0HHJ5</accession>
<comment type="caution">
    <text evidence="1">The sequence shown here is derived from an EMBL/GenBank/DDBJ whole genome shotgun (WGS) entry which is preliminary data.</text>
</comment>
<organism evidence="1 2">
    <name type="scientific">Punica granatum</name>
    <name type="common">Pomegranate</name>
    <dbReference type="NCBI Taxonomy" id="22663"/>
    <lineage>
        <taxon>Eukaryota</taxon>
        <taxon>Viridiplantae</taxon>
        <taxon>Streptophyta</taxon>
        <taxon>Embryophyta</taxon>
        <taxon>Tracheophyta</taxon>
        <taxon>Spermatophyta</taxon>
        <taxon>Magnoliopsida</taxon>
        <taxon>eudicotyledons</taxon>
        <taxon>Gunneridae</taxon>
        <taxon>Pentapetalae</taxon>
        <taxon>rosids</taxon>
        <taxon>malvids</taxon>
        <taxon>Myrtales</taxon>
        <taxon>Lythraceae</taxon>
        <taxon>Punica</taxon>
    </lineage>
</organism>
<proteinExistence type="predicted"/>
<gene>
    <name evidence="1" type="ORF">CRG98_048412</name>
</gene>
<name>A0A2I0HHJ5_PUNGR</name>
<reference evidence="1 2" key="1">
    <citation type="submission" date="2017-11" db="EMBL/GenBank/DDBJ databases">
        <title>De-novo sequencing of pomegranate (Punica granatum L.) genome.</title>
        <authorList>
            <person name="Akparov Z."/>
            <person name="Amiraslanov A."/>
            <person name="Hajiyeva S."/>
            <person name="Abbasov M."/>
            <person name="Kaur K."/>
            <person name="Hamwieh A."/>
            <person name="Solovyev V."/>
            <person name="Salamov A."/>
            <person name="Braich B."/>
            <person name="Kosarev P."/>
            <person name="Mahmoud A."/>
            <person name="Hajiyev E."/>
            <person name="Babayeva S."/>
            <person name="Izzatullayeva V."/>
            <person name="Mammadov A."/>
            <person name="Mammadov A."/>
            <person name="Sharifova S."/>
            <person name="Ojaghi J."/>
            <person name="Eynullazada K."/>
            <person name="Bayramov B."/>
            <person name="Abdulazimova A."/>
            <person name="Shahmuradov I."/>
        </authorList>
    </citation>
    <scope>NUCLEOTIDE SEQUENCE [LARGE SCALE GENOMIC DNA]</scope>
    <source>
        <strain evidence="2">cv. AG2017</strain>
        <tissue evidence="1">Leaf</tissue>
    </source>
</reference>
<dbReference type="AlphaFoldDB" id="A0A2I0HHJ5"/>